<keyword evidence="2" id="KW-1185">Reference proteome</keyword>
<proteinExistence type="predicted"/>
<evidence type="ECO:0000313" key="1">
    <source>
        <dbReference type="EMBL" id="CAG6391854.1"/>
    </source>
</evidence>
<organism evidence="1 2">
    <name type="scientific">Actinacidiphila cocklensis</name>
    <dbReference type="NCBI Taxonomy" id="887465"/>
    <lineage>
        <taxon>Bacteria</taxon>
        <taxon>Bacillati</taxon>
        <taxon>Actinomycetota</taxon>
        <taxon>Actinomycetes</taxon>
        <taxon>Kitasatosporales</taxon>
        <taxon>Streptomycetaceae</taxon>
        <taxon>Actinacidiphila</taxon>
    </lineage>
</organism>
<accession>A0A9W4DKI1</accession>
<dbReference type="Proteomes" id="UP001152519">
    <property type="component" value="Unassembled WGS sequence"/>
</dbReference>
<dbReference type="EMBL" id="CAJSLV010000042">
    <property type="protein sequence ID" value="CAG6391854.1"/>
    <property type="molecule type" value="Genomic_DNA"/>
</dbReference>
<comment type="caution">
    <text evidence="1">The sequence shown here is derived from an EMBL/GenBank/DDBJ whole genome shotgun (WGS) entry which is preliminary data.</text>
</comment>
<sequence>MTDLNVKPDELRVSAQMADAINSQAMHAQINQAVTDTDTAADLLSSWSIHAELDELANTWRPALKGLQDRMSAGADALRGCATTHEWDDTLLGRDFEGL</sequence>
<evidence type="ECO:0000313" key="2">
    <source>
        <dbReference type="Proteomes" id="UP001152519"/>
    </source>
</evidence>
<reference evidence="1" key="1">
    <citation type="submission" date="2021-05" db="EMBL/GenBank/DDBJ databases">
        <authorList>
            <person name="Arsene-Ploetze F."/>
        </authorList>
    </citation>
    <scope>NUCLEOTIDE SEQUENCE</scope>
    <source>
        <strain evidence="1">DSM 42138</strain>
    </source>
</reference>
<protein>
    <submittedName>
        <fullName evidence="1">Uncharacterized protein</fullName>
    </submittedName>
</protein>
<dbReference type="AlphaFoldDB" id="A0A9W4DKI1"/>
<gene>
    <name evidence="1" type="ORF">SCOCK_140052</name>
</gene>
<name>A0A9W4DKI1_9ACTN</name>